<dbReference type="Proteomes" id="UP001220324">
    <property type="component" value="Unassembled WGS sequence"/>
</dbReference>
<protein>
    <submittedName>
        <fullName evidence="2">Uncharacterized protein</fullName>
    </submittedName>
</protein>
<evidence type="ECO:0000313" key="2">
    <source>
        <dbReference type="EMBL" id="KAJ5546786.1"/>
    </source>
</evidence>
<accession>A0AAD6D0H8</accession>
<sequence length="210" mass="23460">MATTDPPPPYQPFGPSTPAATPAPIATFRIECPMQRDYYVYTSPNKDDYLKVQAHISGTKCDLAFYRSNAPHHKLISCDLKETTASVDKASLRTSTGEMDTIWWAANLDPKIPISVQYRFRAKLRDPMDPFAFISGPVNSVRSHPFYWQGGSDWKLVHEATGNVAAIVRDVDLTARKYGSIEILMSYGDTFSIIVLSSYMAICERLKRGG</sequence>
<name>A0AAD6D0H8_9EURO</name>
<evidence type="ECO:0000256" key="1">
    <source>
        <dbReference type="SAM" id="MobiDB-lite"/>
    </source>
</evidence>
<dbReference type="AlphaFoldDB" id="A0AAD6D0H8"/>
<evidence type="ECO:0000313" key="3">
    <source>
        <dbReference type="Proteomes" id="UP001220324"/>
    </source>
</evidence>
<gene>
    <name evidence="2" type="ORF">N7494_004371</name>
</gene>
<proteinExistence type="predicted"/>
<keyword evidence="3" id="KW-1185">Reference proteome</keyword>
<feature type="compositionally biased region" description="Pro residues" evidence="1">
    <location>
        <begin position="1"/>
        <end position="12"/>
    </location>
</feature>
<feature type="region of interest" description="Disordered" evidence="1">
    <location>
        <begin position="1"/>
        <end position="22"/>
    </location>
</feature>
<reference evidence="2 3" key="1">
    <citation type="journal article" date="2023" name="IMA Fungus">
        <title>Comparative genomic study of the Penicillium genus elucidates a diverse pangenome and 15 lateral gene transfer events.</title>
        <authorList>
            <person name="Petersen C."/>
            <person name="Sorensen T."/>
            <person name="Nielsen M.R."/>
            <person name="Sondergaard T.E."/>
            <person name="Sorensen J.L."/>
            <person name="Fitzpatrick D.A."/>
            <person name="Frisvad J.C."/>
            <person name="Nielsen K.L."/>
        </authorList>
    </citation>
    <scope>NUCLEOTIDE SEQUENCE [LARGE SCALE GENOMIC DNA]</scope>
    <source>
        <strain evidence="2 3">IBT 35679</strain>
    </source>
</reference>
<organism evidence="2 3">
    <name type="scientific">Penicillium frequentans</name>
    <dbReference type="NCBI Taxonomy" id="3151616"/>
    <lineage>
        <taxon>Eukaryota</taxon>
        <taxon>Fungi</taxon>
        <taxon>Dikarya</taxon>
        <taxon>Ascomycota</taxon>
        <taxon>Pezizomycotina</taxon>
        <taxon>Eurotiomycetes</taxon>
        <taxon>Eurotiomycetidae</taxon>
        <taxon>Eurotiales</taxon>
        <taxon>Aspergillaceae</taxon>
        <taxon>Penicillium</taxon>
    </lineage>
</organism>
<dbReference type="EMBL" id="JAQIZZ010000003">
    <property type="protein sequence ID" value="KAJ5546786.1"/>
    <property type="molecule type" value="Genomic_DNA"/>
</dbReference>
<comment type="caution">
    <text evidence="2">The sequence shown here is derived from an EMBL/GenBank/DDBJ whole genome shotgun (WGS) entry which is preliminary data.</text>
</comment>